<keyword evidence="3" id="KW-0418">Kinase</keyword>
<dbReference type="GO" id="GO:1902554">
    <property type="term" value="C:serine/threonine protein kinase complex"/>
    <property type="evidence" value="ECO:0007669"/>
    <property type="project" value="TreeGrafter"/>
</dbReference>
<evidence type="ECO:0000313" key="3">
    <source>
        <dbReference type="EMBL" id="EGD82633.1"/>
    </source>
</evidence>
<dbReference type="STRING" id="946362.F2U4R7"/>
<keyword evidence="3" id="KW-0808">Transferase</keyword>
<evidence type="ECO:0000313" key="4">
    <source>
        <dbReference type="Proteomes" id="UP000007799"/>
    </source>
</evidence>
<dbReference type="SUPFAM" id="SSF56112">
    <property type="entry name" value="Protein kinase-like (PK-like)"/>
    <property type="match status" value="1"/>
</dbReference>
<proteinExistence type="inferred from homology"/>
<organism evidence="4">
    <name type="scientific">Salpingoeca rosetta (strain ATCC 50818 / BSB-021)</name>
    <dbReference type="NCBI Taxonomy" id="946362"/>
    <lineage>
        <taxon>Eukaryota</taxon>
        <taxon>Choanoflagellata</taxon>
        <taxon>Craspedida</taxon>
        <taxon>Salpingoecidae</taxon>
        <taxon>Salpingoeca</taxon>
    </lineage>
</organism>
<dbReference type="KEGG" id="sre:PTSG_03289"/>
<dbReference type="FunCoup" id="F2U4R7">
    <property type="interactions" value="1072"/>
</dbReference>
<reference evidence="3" key="1">
    <citation type="submission" date="2009-08" db="EMBL/GenBank/DDBJ databases">
        <title>Annotation of Salpingoeca rosetta.</title>
        <authorList>
            <consortium name="The Broad Institute Genome Sequencing Platform"/>
            <person name="Russ C."/>
            <person name="Cuomo C."/>
            <person name="Burger G."/>
            <person name="Gray M.W."/>
            <person name="Holland P.W.H."/>
            <person name="King N."/>
            <person name="Lang F.B.F."/>
            <person name="Roger A.J."/>
            <person name="Ruiz-Trillo I."/>
            <person name="Young S.K."/>
            <person name="Zeng Q."/>
            <person name="Gargeya S."/>
            <person name="Alvarado L."/>
            <person name="Berlin A."/>
            <person name="Chapman S.B."/>
            <person name="Chen Z."/>
            <person name="Freedman E."/>
            <person name="Gellesch M."/>
            <person name="Goldberg J."/>
            <person name="Griggs A."/>
            <person name="Gujja S."/>
            <person name="Heilman E."/>
            <person name="Heiman D."/>
            <person name="Howarth C."/>
            <person name="Mehta T."/>
            <person name="Neiman D."/>
            <person name="Pearson M."/>
            <person name="Roberts A."/>
            <person name="Saif S."/>
            <person name="Shea T."/>
            <person name="Shenoy N."/>
            <person name="Sisk P."/>
            <person name="Stolte C."/>
            <person name="Sykes S."/>
            <person name="White J."/>
            <person name="Yandava C."/>
            <person name="Haas B."/>
            <person name="Nusbaum C."/>
            <person name="Birren B."/>
        </authorList>
    </citation>
    <scope>NUCLEOTIDE SEQUENCE [LARGE SCALE GENOMIC DNA]</scope>
    <source>
        <strain evidence="3">ATCC 50818</strain>
    </source>
</reference>
<feature type="domain" description="Protein kinase" evidence="2">
    <location>
        <begin position="18"/>
        <end position="289"/>
    </location>
</feature>
<dbReference type="OrthoDB" id="248923at2759"/>
<dbReference type="PANTHER" id="PTHR48014">
    <property type="entry name" value="SERINE/THREONINE-PROTEIN KINASE FRAY2"/>
    <property type="match status" value="1"/>
</dbReference>
<comment type="similarity">
    <text evidence="1">Belongs to the protein kinase superfamily. STE Ser/Thr protein kinase family. STE20 subfamily.</text>
</comment>
<dbReference type="EMBL" id="GL832961">
    <property type="protein sequence ID" value="EGD82633.1"/>
    <property type="molecule type" value="Genomic_DNA"/>
</dbReference>
<dbReference type="Pfam" id="PF00069">
    <property type="entry name" value="Pkinase"/>
    <property type="match status" value="1"/>
</dbReference>
<evidence type="ECO:0000259" key="2">
    <source>
        <dbReference type="PROSITE" id="PS50011"/>
    </source>
</evidence>
<name>F2U4R7_SALR5</name>
<accession>F2U4R7</accession>
<evidence type="ECO:0000256" key="1">
    <source>
        <dbReference type="ARBA" id="ARBA00008874"/>
    </source>
</evidence>
<dbReference type="eggNOG" id="KOG0582">
    <property type="taxonomic scope" value="Eukaryota"/>
</dbReference>
<protein>
    <submittedName>
        <fullName evidence="3">STE/STE20/STLK protein kinase</fullName>
    </submittedName>
</protein>
<dbReference type="Gene3D" id="3.30.200.20">
    <property type="entry name" value="Phosphorylase Kinase, domain 1"/>
    <property type="match status" value="1"/>
</dbReference>
<dbReference type="GO" id="GO:0043539">
    <property type="term" value="F:protein serine/threonine kinase activator activity"/>
    <property type="evidence" value="ECO:0007669"/>
    <property type="project" value="InterPro"/>
</dbReference>
<dbReference type="GO" id="GO:0005524">
    <property type="term" value="F:ATP binding"/>
    <property type="evidence" value="ECO:0007669"/>
    <property type="project" value="InterPro"/>
</dbReference>
<dbReference type="Gene3D" id="1.10.510.10">
    <property type="entry name" value="Transferase(Phosphotransferase) domain 1"/>
    <property type="match status" value="1"/>
</dbReference>
<dbReference type="InterPro" id="IPR011009">
    <property type="entry name" value="Kinase-like_dom_sf"/>
</dbReference>
<gene>
    <name evidence="3" type="ORF">PTSG_03289</name>
</gene>
<dbReference type="InterPro" id="IPR047173">
    <property type="entry name" value="STRAD_A/B-like"/>
</dbReference>
<dbReference type="Proteomes" id="UP000007799">
    <property type="component" value="Unassembled WGS sequence"/>
</dbReference>
<dbReference type="PROSITE" id="PS50011">
    <property type="entry name" value="PROTEIN_KINASE_DOM"/>
    <property type="match status" value="1"/>
</dbReference>
<sequence length="376" mass="41724">MDPDMVSSTGWPTSSFAYQINVVSGWDAYNAARICRAHVLATNELVTIRCLNAEVLTSSEQRLQDEVRAAVLSRQLAHPNIYQPFVHFVTADDPAELWTVGPYTPQGSLRDLLDTTFPNGCDEVLTATVLHEVLQALVHLHKLGIVHNRINAESVVITEALRVCITNFQYSRDIHFDGDGSGKLFDCPTDHSILPWLAPEVISQAAHGYMTKADIYGLGVLALEMLNGDQPYAGLELPQMLLYKIQGIKVGVAPTKNVSRHMKVFLSQCLNVDPDLRPSASDLLRHPLFRQVRRVRATVDRYMPRTTRPVISIPEDAFHFGLPLEEPDLPDTFERHAFPQLFQGGLTVYQGESTHEHTCVCGSVGSGDQGTSGREE</sequence>
<dbReference type="GO" id="GO:0004672">
    <property type="term" value="F:protein kinase activity"/>
    <property type="evidence" value="ECO:0007669"/>
    <property type="project" value="InterPro"/>
</dbReference>
<dbReference type="GO" id="GO:0006611">
    <property type="term" value="P:protein export from nucleus"/>
    <property type="evidence" value="ECO:0007669"/>
    <property type="project" value="TreeGrafter"/>
</dbReference>
<dbReference type="InParanoid" id="F2U4R7"/>
<dbReference type="AlphaFoldDB" id="F2U4R7"/>
<dbReference type="RefSeq" id="XP_004995869.1">
    <property type="nucleotide sequence ID" value="XM_004995812.1"/>
</dbReference>
<dbReference type="GeneID" id="16076455"/>
<dbReference type="InterPro" id="IPR000719">
    <property type="entry name" value="Prot_kinase_dom"/>
</dbReference>
<keyword evidence="4" id="KW-1185">Reference proteome</keyword>
<dbReference type="PANTHER" id="PTHR48014:SF21">
    <property type="entry name" value="SERINE_THREONINE-PROTEIN KINASE FRAY2"/>
    <property type="match status" value="1"/>
</dbReference>